<evidence type="ECO:0000256" key="1">
    <source>
        <dbReference type="SAM" id="Phobius"/>
    </source>
</evidence>
<comment type="caution">
    <text evidence="2">The sequence shown here is derived from an EMBL/GenBank/DDBJ whole genome shotgun (WGS) entry which is preliminary data.</text>
</comment>
<dbReference type="EMBL" id="JAYRBN010000015">
    <property type="protein sequence ID" value="KAL2750337.1"/>
    <property type="molecule type" value="Genomic_DNA"/>
</dbReference>
<evidence type="ECO:0000313" key="3">
    <source>
        <dbReference type="Proteomes" id="UP001607303"/>
    </source>
</evidence>
<proteinExistence type="predicted"/>
<keyword evidence="3" id="KW-1185">Reference proteome</keyword>
<dbReference type="AlphaFoldDB" id="A0ABD2CYX8"/>
<protein>
    <submittedName>
        <fullName evidence="2">Uncharacterized protein</fullName>
    </submittedName>
</protein>
<reference evidence="2 3" key="1">
    <citation type="journal article" date="2024" name="Ann. Entomol. Soc. Am.">
        <title>Genomic analyses of the southern and eastern yellowjacket wasps (Hymenoptera: Vespidae) reveal evolutionary signatures of social life.</title>
        <authorList>
            <person name="Catto M.A."/>
            <person name="Caine P.B."/>
            <person name="Orr S.E."/>
            <person name="Hunt B.G."/>
            <person name="Goodisman M.A.D."/>
        </authorList>
    </citation>
    <scope>NUCLEOTIDE SEQUENCE [LARGE SCALE GENOMIC DNA]</scope>
    <source>
        <strain evidence="2">232</strain>
        <tissue evidence="2">Head and thorax</tissue>
    </source>
</reference>
<evidence type="ECO:0000313" key="2">
    <source>
        <dbReference type="EMBL" id="KAL2750337.1"/>
    </source>
</evidence>
<name>A0ABD2CYX8_VESMC</name>
<dbReference type="Proteomes" id="UP001607303">
    <property type="component" value="Unassembled WGS sequence"/>
</dbReference>
<gene>
    <name evidence="2" type="ORF">V1477_001425</name>
</gene>
<feature type="transmembrane region" description="Helical" evidence="1">
    <location>
        <begin position="30"/>
        <end position="47"/>
    </location>
</feature>
<organism evidence="2 3">
    <name type="scientific">Vespula maculifrons</name>
    <name type="common">Eastern yellow jacket</name>
    <name type="synonym">Wasp</name>
    <dbReference type="NCBI Taxonomy" id="7453"/>
    <lineage>
        <taxon>Eukaryota</taxon>
        <taxon>Metazoa</taxon>
        <taxon>Ecdysozoa</taxon>
        <taxon>Arthropoda</taxon>
        <taxon>Hexapoda</taxon>
        <taxon>Insecta</taxon>
        <taxon>Pterygota</taxon>
        <taxon>Neoptera</taxon>
        <taxon>Endopterygota</taxon>
        <taxon>Hymenoptera</taxon>
        <taxon>Apocrita</taxon>
        <taxon>Aculeata</taxon>
        <taxon>Vespoidea</taxon>
        <taxon>Vespidae</taxon>
        <taxon>Vespinae</taxon>
        <taxon>Vespula</taxon>
    </lineage>
</organism>
<keyword evidence="1" id="KW-0812">Transmembrane</keyword>
<sequence>MFNDHIELSSNPYIFFGRNKNADQSFNSDPLQYFLAIGIAFAFVYSLKTYDRHSIVHLNYTVIKGKSSYAHLIQIKYPLRKATK</sequence>
<keyword evidence="1" id="KW-0472">Membrane</keyword>
<keyword evidence="1" id="KW-1133">Transmembrane helix</keyword>
<accession>A0ABD2CYX8</accession>